<dbReference type="AlphaFoldDB" id="A0A1D6GYL5"/>
<feature type="domain" description="S1 motif" evidence="2">
    <location>
        <begin position="447"/>
        <end position="586"/>
    </location>
</feature>
<feature type="region of interest" description="Disordered" evidence="1">
    <location>
        <begin position="123"/>
        <end position="201"/>
    </location>
</feature>
<dbReference type="InterPro" id="IPR003029">
    <property type="entry name" value="S1_domain"/>
</dbReference>
<name>A0A1D6GYL5_MAIZE</name>
<dbReference type="ExpressionAtlas" id="A0A1D6GYL5">
    <property type="expression patterns" value="baseline and differential"/>
</dbReference>
<protein>
    <submittedName>
        <fullName evidence="3">Nucleic acid-binding OB-fold-like protein</fullName>
    </submittedName>
</protein>
<dbReference type="SUPFAM" id="SSF50249">
    <property type="entry name" value="Nucleic acid-binding proteins"/>
    <property type="match status" value="1"/>
</dbReference>
<proteinExistence type="predicted"/>
<dbReference type="GO" id="GO:0003676">
    <property type="term" value="F:nucleic acid binding"/>
    <property type="evidence" value="ECO:0007669"/>
    <property type="project" value="InterPro"/>
</dbReference>
<feature type="domain" description="S1 motif" evidence="2">
    <location>
        <begin position="605"/>
        <end position="676"/>
    </location>
</feature>
<dbReference type="PANTHER" id="PTHR47600">
    <property type="entry name" value="NUCLEIC ACID-BINDING, OB-FOLD-LIKE PROTEIN"/>
    <property type="match status" value="1"/>
</dbReference>
<dbReference type="SMART" id="SM00316">
    <property type="entry name" value="S1"/>
    <property type="match status" value="2"/>
</dbReference>
<evidence type="ECO:0000313" key="3">
    <source>
        <dbReference type="EMBL" id="AQK67846.1"/>
    </source>
</evidence>
<accession>A0A1D6GYL5</accession>
<dbReference type="Pfam" id="PF00575">
    <property type="entry name" value="S1"/>
    <property type="match status" value="1"/>
</dbReference>
<evidence type="ECO:0000256" key="1">
    <source>
        <dbReference type="SAM" id="MobiDB-lite"/>
    </source>
</evidence>
<feature type="compositionally biased region" description="Polar residues" evidence="1">
    <location>
        <begin position="127"/>
        <end position="157"/>
    </location>
</feature>
<dbReference type="PANTHER" id="PTHR47600:SF1">
    <property type="entry name" value="NUCLEIC ACID-BINDING, OB-FOLD-LIKE PROTEIN"/>
    <property type="match status" value="1"/>
</dbReference>
<dbReference type="Gene3D" id="2.40.50.140">
    <property type="entry name" value="Nucleic acid-binding proteins"/>
    <property type="match status" value="1"/>
</dbReference>
<organism evidence="3">
    <name type="scientific">Zea mays</name>
    <name type="common">Maize</name>
    <dbReference type="NCBI Taxonomy" id="4577"/>
    <lineage>
        <taxon>Eukaryota</taxon>
        <taxon>Viridiplantae</taxon>
        <taxon>Streptophyta</taxon>
        <taxon>Embryophyta</taxon>
        <taxon>Tracheophyta</taxon>
        <taxon>Spermatophyta</taxon>
        <taxon>Magnoliopsida</taxon>
        <taxon>Liliopsida</taxon>
        <taxon>Poales</taxon>
        <taxon>Poaceae</taxon>
        <taxon>PACMAD clade</taxon>
        <taxon>Panicoideae</taxon>
        <taxon>Andropogonodae</taxon>
        <taxon>Andropogoneae</taxon>
        <taxon>Tripsacinae</taxon>
        <taxon>Zea</taxon>
    </lineage>
</organism>
<sequence>MEAYAGAAPAAGVFAGYSTAATRPFIIFLRRRGSPRSGARRVRLVRAPPPPRAAEDLPPLDKWDIMELDFGRFLGEDPKLTLAKILLKKSDPDASSLDVEKLIAKNRDKLDDILRDCMEANKKGQGFDTSESGPSLNTTRPTISKPTESKSSLNISKPSMGRPIQGGTPLTLLRPAGSKPKQDGPSLAQSRPVGSKASEDAPLFILSRPIGSNPKLRGTPVQDSWPSKESLAAATEFSEAGSISRTGEVDVALRKPTVHQSQDDDLKSKLKIKPNVNLKMRKDMNEDLRNISLLQKPDVAKDTVNPEQDHASASPATVSATEDNSELEAENALDEKIATENVHESSGLDDDSAAGLQPSAQTFIQETSTAGPVDNQSATSNNFSMQAFLQGKPRRENQSAEILPSEVDEKMTATDNKNYVDDGGNVLPSKLEDITESDWTRLENYASTGEKVEVELINCSAKGFVVSLDSLIGFLPYRNLATKWKFLAFETWLRRKGGDPSLYKQSLGLEDSFEVNDTNLEPESSSVSKIAGEDQESLSSKPKFEDLIRAYNQEKSKFLSSFIGQRLRVSVVLADRNSKRIFFSMKPKESEEMIQKKKNLMARLNVGDIIQCTIKRFVYFGIFVEVEGVPALIQQWEVSWDDTLDPAVSYKIGQWPEVDALMEEMRRTEGVRDVYKGRFFQSPGLAPTFQVYMAPVVGPKYKLLARYGNSVQEVMVETALGKEELKEAVLMCTNRVS</sequence>
<evidence type="ECO:0000259" key="2">
    <source>
        <dbReference type="SMART" id="SM00316"/>
    </source>
</evidence>
<dbReference type="OMA" id="QMELNFG"/>
<dbReference type="EMBL" id="CM000781">
    <property type="protein sequence ID" value="AQK67846.1"/>
    <property type="molecule type" value="Genomic_DNA"/>
</dbReference>
<feature type="region of interest" description="Disordered" evidence="1">
    <location>
        <begin position="302"/>
        <end position="329"/>
    </location>
</feature>
<gene>
    <name evidence="3" type="ORF">ZEAMMB73_Zm00001d014991</name>
</gene>
<reference evidence="3" key="1">
    <citation type="submission" date="2015-12" db="EMBL/GenBank/DDBJ databases">
        <title>Update maize B73 reference genome by single molecule sequencing technologies.</title>
        <authorList>
            <consortium name="Maize Genome Sequencing Project"/>
            <person name="Ware D."/>
        </authorList>
    </citation>
    <scope>NUCLEOTIDE SEQUENCE</scope>
    <source>
        <tissue evidence="3">Seedling</tissue>
    </source>
</reference>
<dbReference type="InterPro" id="IPR012340">
    <property type="entry name" value="NA-bd_OB-fold"/>
</dbReference>